<dbReference type="PROSITE" id="PS50206">
    <property type="entry name" value="RHODANESE_3"/>
    <property type="match status" value="1"/>
</dbReference>
<dbReference type="eggNOG" id="COG0607">
    <property type="taxonomic scope" value="Bacteria"/>
</dbReference>
<dbReference type="AlphaFoldDB" id="A0A1U7NT44"/>
<evidence type="ECO:0000313" key="3">
    <source>
        <dbReference type="Proteomes" id="UP000186607"/>
    </source>
</evidence>
<organism evidence="2 3">
    <name type="scientific">Deinococcus marmoris</name>
    <dbReference type="NCBI Taxonomy" id="249408"/>
    <lineage>
        <taxon>Bacteria</taxon>
        <taxon>Thermotogati</taxon>
        <taxon>Deinococcota</taxon>
        <taxon>Deinococci</taxon>
        <taxon>Deinococcales</taxon>
        <taxon>Deinococcaceae</taxon>
        <taxon>Deinococcus</taxon>
    </lineage>
</organism>
<name>A0A1U7NT44_9DEIO</name>
<proteinExistence type="predicted"/>
<sequence>MPEAVAYSAPMPLPEGVTVIDLRPPELRFAQPLEKLTALPVLAVSLQQIEDGAHGLNPQTGPLLVICERGVRSGLAAKYLRADGLDAVAYPGGVPALLREVGSG</sequence>
<dbReference type="Proteomes" id="UP000186607">
    <property type="component" value="Unassembled WGS sequence"/>
</dbReference>
<evidence type="ECO:0000313" key="2">
    <source>
        <dbReference type="EMBL" id="OLV16077.1"/>
    </source>
</evidence>
<dbReference type="InterPro" id="IPR036873">
    <property type="entry name" value="Rhodanese-like_dom_sf"/>
</dbReference>
<dbReference type="EMBL" id="MSTI01000155">
    <property type="protein sequence ID" value="OLV16077.1"/>
    <property type="molecule type" value="Genomic_DNA"/>
</dbReference>
<accession>A0A1U7NT44</accession>
<comment type="caution">
    <text evidence="2">The sequence shown here is derived from an EMBL/GenBank/DDBJ whole genome shotgun (WGS) entry which is preliminary data.</text>
</comment>
<dbReference type="CDD" id="cd00158">
    <property type="entry name" value="RHOD"/>
    <property type="match status" value="1"/>
</dbReference>
<reference evidence="2 3" key="1">
    <citation type="submission" date="2017-01" db="EMBL/GenBank/DDBJ databases">
        <title>Genome Analysis of Deinococcus marmoris KOPRI26562.</title>
        <authorList>
            <person name="Kim J.H."/>
            <person name="Oh H.-M."/>
        </authorList>
    </citation>
    <scope>NUCLEOTIDE SEQUENCE [LARGE SCALE GENOMIC DNA]</scope>
    <source>
        <strain evidence="2 3">KOPRI26562</strain>
    </source>
</reference>
<keyword evidence="3" id="KW-1185">Reference proteome</keyword>
<protein>
    <recommendedName>
        <fullName evidence="1">Rhodanese domain-containing protein</fullName>
    </recommendedName>
</protein>
<dbReference type="SUPFAM" id="SSF52821">
    <property type="entry name" value="Rhodanese/Cell cycle control phosphatase"/>
    <property type="match status" value="1"/>
</dbReference>
<evidence type="ECO:0000259" key="1">
    <source>
        <dbReference type="PROSITE" id="PS50206"/>
    </source>
</evidence>
<dbReference type="STRING" id="249408.BOO71_0012910"/>
<dbReference type="InterPro" id="IPR001763">
    <property type="entry name" value="Rhodanese-like_dom"/>
</dbReference>
<feature type="domain" description="Rhodanese" evidence="1">
    <location>
        <begin position="52"/>
        <end position="102"/>
    </location>
</feature>
<dbReference type="Gene3D" id="3.40.250.10">
    <property type="entry name" value="Rhodanese-like domain"/>
    <property type="match status" value="1"/>
</dbReference>
<gene>
    <name evidence="2" type="ORF">BOO71_0012910</name>
</gene>